<keyword evidence="1" id="KW-1133">Transmembrane helix</keyword>
<organism evidence="2 3">
    <name type="scientific">Nocardioides zeicaulis</name>
    <dbReference type="NCBI Taxonomy" id="1776857"/>
    <lineage>
        <taxon>Bacteria</taxon>
        <taxon>Bacillati</taxon>
        <taxon>Actinomycetota</taxon>
        <taxon>Actinomycetes</taxon>
        <taxon>Propionibacteriales</taxon>
        <taxon>Nocardioidaceae</taxon>
        <taxon>Nocardioides</taxon>
    </lineage>
</organism>
<keyword evidence="3" id="KW-1185">Reference proteome</keyword>
<name>A0ABV6DWH1_9ACTN</name>
<dbReference type="RefSeq" id="WP_378516789.1">
    <property type="nucleotide sequence ID" value="NZ_CBCSDI010000003.1"/>
</dbReference>
<reference evidence="2 3" key="1">
    <citation type="submission" date="2024-09" db="EMBL/GenBank/DDBJ databases">
        <authorList>
            <person name="Sun Q."/>
            <person name="Mori K."/>
        </authorList>
    </citation>
    <scope>NUCLEOTIDE SEQUENCE [LARGE SCALE GENOMIC DNA]</scope>
    <source>
        <strain evidence="2 3">CCM 8654</strain>
    </source>
</reference>
<evidence type="ECO:0000256" key="1">
    <source>
        <dbReference type="SAM" id="Phobius"/>
    </source>
</evidence>
<evidence type="ECO:0000313" key="3">
    <source>
        <dbReference type="Proteomes" id="UP001589698"/>
    </source>
</evidence>
<keyword evidence="1" id="KW-0812">Transmembrane</keyword>
<proteinExistence type="predicted"/>
<sequence length="122" mass="12613">MIAPRHAHAADVARAALGLVGLLRPQWLLVATGSADGTWPRRAARLLGARYLVQASAGTVLARSWVPEADVAVDLVHAASMAGLARAFPHHRRLALASGALALVFAAVDLAAVRGIGEEGGR</sequence>
<feature type="transmembrane region" description="Helical" evidence="1">
    <location>
        <begin position="94"/>
        <end position="116"/>
    </location>
</feature>
<keyword evidence="1" id="KW-0472">Membrane</keyword>
<accession>A0ABV6DWH1</accession>
<protein>
    <submittedName>
        <fullName evidence="2">Uncharacterized protein</fullName>
    </submittedName>
</protein>
<dbReference type="EMBL" id="JBHLXH010000001">
    <property type="protein sequence ID" value="MFC0221080.1"/>
    <property type="molecule type" value="Genomic_DNA"/>
</dbReference>
<dbReference type="Proteomes" id="UP001589698">
    <property type="component" value="Unassembled WGS sequence"/>
</dbReference>
<comment type="caution">
    <text evidence="2">The sequence shown here is derived from an EMBL/GenBank/DDBJ whole genome shotgun (WGS) entry which is preliminary data.</text>
</comment>
<evidence type="ECO:0000313" key="2">
    <source>
        <dbReference type="EMBL" id="MFC0221080.1"/>
    </source>
</evidence>
<gene>
    <name evidence="2" type="ORF">ACFFJG_01200</name>
</gene>